<gene>
    <name evidence="7" type="ORF">GCM10009808_00860</name>
</gene>
<evidence type="ECO:0000313" key="8">
    <source>
        <dbReference type="Proteomes" id="UP001501690"/>
    </source>
</evidence>
<dbReference type="InterPro" id="IPR001365">
    <property type="entry name" value="A_deaminase_dom"/>
</dbReference>
<dbReference type="NCBIfam" id="TIGR01430">
    <property type="entry name" value="aden_deam"/>
    <property type="match status" value="1"/>
</dbReference>
<dbReference type="Pfam" id="PF00962">
    <property type="entry name" value="A_deaminase"/>
    <property type="match status" value="1"/>
</dbReference>
<evidence type="ECO:0000256" key="2">
    <source>
        <dbReference type="ARBA" id="ARBA00006676"/>
    </source>
</evidence>
<evidence type="ECO:0000256" key="5">
    <source>
        <dbReference type="ARBA" id="ARBA00022833"/>
    </source>
</evidence>
<keyword evidence="3" id="KW-0479">Metal-binding</keyword>
<keyword evidence="4" id="KW-0378">Hydrolase</keyword>
<dbReference type="Proteomes" id="UP001501690">
    <property type="component" value="Unassembled WGS sequence"/>
</dbReference>
<sequence>MLSTHDYLRLLPKAELHCHFVSVMRVPTLVELASTHKIELKTDDLDALLDYEGLPDFLDVFNAAHLALTTGDEIARVAYEGVEDGVRDGNLRYREYFINPDNFAPRGIDYPSLIDAMTDGLTQAERDFGVGFRIVAAINRSLSPETAVKMVETVIAHPRDVVVGIGMDDLTPEFTEDPLRFREAYELAQRHGLKTSAHVGETLNASPQNVVDAIETLGVDRIDHGYRVVDDADALACAVASGVPFTCTPHSTHMLSAWEFTPEHRIAQMVRAGLPVTLATDDAVFFKTDIGREYTHALPAMGLDDAQTARIARAGFEASWCDSAQRDRMLADVDAQILALSALR</sequence>
<evidence type="ECO:0000313" key="7">
    <source>
        <dbReference type="EMBL" id="GAA1687687.1"/>
    </source>
</evidence>
<evidence type="ECO:0000256" key="4">
    <source>
        <dbReference type="ARBA" id="ARBA00022801"/>
    </source>
</evidence>
<dbReference type="PANTHER" id="PTHR43114:SF6">
    <property type="entry name" value="ADENINE DEAMINASE"/>
    <property type="match status" value="1"/>
</dbReference>
<comment type="cofactor">
    <cofactor evidence="1">
        <name>Zn(2+)</name>
        <dbReference type="ChEBI" id="CHEBI:29105"/>
    </cofactor>
</comment>
<keyword evidence="5" id="KW-0862">Zinc</keyword>
<dbReference type="RefSeq" id="WP_344067757.1">
    <property type="nucleotide sequence ID" value="NZ_BAAAPL010000001.1"/>
</dbReference>
<name>A0ABN2HHH6_9MICO</name>
<accession>A0ABN2HHH6</accession>
<evidence type="ECO:0000256" key="3">
    <source>
        <dbReference type="ARBA" id="ARBA00022723"/>
    </source>
</evidence>
<comment type="caution">
    <text evidence="7">The sequence shown here is derived from an EMBL/GenBank/DDBJ whole genome shotgun (WGS) entry which is preliminary data.</text>
</comment>
<dbReference type="SUPFAM" id="SSF51556">
    <property type="entry name" value="Metallo-dependent hydrolases"/>
    <property type="match status" value="1"/>
</dbReference>
<feature type="domain" description="Adenosine deaminase" evidence="6">
    <location>
        <begin position="12"/>
        <end position="335"/>
    </location>
</feature>
<dbReference type="InterPro" id="IPR032466">
    <property type="entry name" value="Metal_Hydrolase"/>
</dbReference>
<proteinExistence type="inferred from homology"/>
<dbReference type="Gene3D" id="3.20.20.140">
    <property type="entry name" value="Metal-dependent hydrolases"/>
    <property type="match status" value="1"/>
</dbReference>
<keyword evidence="8" id="KW-1185">Reference proteome</keyword>
<reference evidence="7 8" key="1">
    <citation type="journal article" date="2019" name="Int. J. Syst. Evol. Microbiol.">
        <title>The Global Catalogue of Microorganisms (GCM) 10K type strain sequencing project: providing services to taxonomists for standard genome sequencing and annotation.</title>
        <authorList>
            <consortium name="The Broad Institute Genomics Platform"/>
            <consortium name="The Broad Institute Genome Sequencing Center for Infectious Disease"/>
            <person name="Wu L."/>
            <person name="Ma J."/>
        </authorList>
    </citation>
    <scope>NUCLEOTIDE SEQUENCE [LARGE SCALE GENOMIC DNA]</scope>
    <source>
        <strain evidence="7 8">JCM 15577</strain>
    </source>
</reference>
<organism evidence="7 8">
    <name type="scientific">Microbacterium sediminicola</name>
    <dbReference type="NCBI Taxonomy" id="415210"/>
    <lineage>
        <taxon>Bacteria</taxon>
        <taxon>Bacillati</taxon>
        <taxon>Actinomycetota</taxon>
        <taxon>Actinomycetes</taxon>
        <taxon>Micrococcales</taxon>
        <taxon>Microbacteriaceae</taxon>
        <taxon>Microbacterium</taxon>
    </lineage>
</organism>
<evidence type="ECO:0000256" key="1">
    <source>
        <dbReference type="ARBA" id="ARBA00001947"/>
    </source>
</evidence>
<protein>
    <submittedName>
        <fullName evidence="7">Adenosine deaminase</fullName>
    </submittedName>
</protein>
<evidence type="ECO:0000259" key="6">
    <source>
        <dbReference type="Pfam" id="PF00962"/>
    </source>
</evidence>
<dbReference type="PANTHER" id="PTHR43114">
    <property type="entry name" value="ADENINE DEAMINASE"/>
    <property type="match status" value="1"/>
</dbReference>
<dbReference type="EMBL" id="BAAAPL010000001">
    <property type="protein sequence ID" value="GAA1687687.1"/>
    <property type="molecule type" value="Genomic_DNA"/>
</dbReference>
<comment type="similarity">
    <text evidence="2">Belongs to the metallo-dependent hydrolases superfamily. Adenosine and AMP deaminases family.</text>
</comment>
<dbReference type="InterPro" id="IPR006330">
    <property type="entry name" value="Ado/ade_deaminase"/>
</dbReference>